<dbReference type="GO" id="GO:0009330">
    <property type="term" value="C:DNA topoisomerase type II (double strand cut, ATP-hydrolyzing) complex"/>
    <property type="evidence" value="ECO:0007669"/>
    <property type="project" value="TreeGrafter"/>
</dbReference>
<keyword evidence="4 7" id="KW-0799">Topoisomerase</keyword>
<sequence length="880" mass="100290">MNKENQQKLEKIINNSLDKIMAEKFGRYSKYIIQQRALPDVRDGLKPVHRRILYAMSELGLTSDKPYKKSARVVGDVIGKYHPHGDTSVYDAMVNMSQWWKNGIALLDMHGNVGSLDNDPAAAMRYTEVRMSKICNYMLDDLKKNTVSFIPNFDDSEKEPSVLPSIFPNLLVNGTTGIAIGMATEMPPHNLNEVLEATIAKLKRPTITLDGLMEHIKGPDFPTGGIIYGNKGIFEAFYNGKLDKEKIKLFSNYTVKQTDKNKLIEITEIPFGVVKSQLVYDIDVLINNESIDGLLEIKDQSDREGIRIVITLSKDANEESIISFLLQKTSMQVNYSYNNVVISNNSPKLMNLNELLDAYIAHIKDVKTKTLTYDYNKYLLRLEIVLGFLKVAEITDAVIKVIRNSEGSKSGVIKALKESFGFSQNQATAIAELRLYRLSKTDKQAFLIEKAELEKNIANIKELLSDEKKFVGYLIELLRGIIKEIPTPRKTQIVAEEFSFNHDKKDLVKEEIVNISFSKNGYIKRLSQKIIDSNSPESYMLKEEDNLVFFDKSNTMHNILIFTNLGNYAIIPVYKILESKWKDLGTHLSDFVALYPGESIVNVIDVEDWNVGDYVVIMSKQGYAKKTLISDFEVSRINKSYTALKIDKNDEIVNVALSDGTKDILIVTAMGYTSKYNENDLNIYGPKAKGSKAVYLSNKDYVASFEMVKFNDTVSMLTDDGYFKKMKAKDILYVPKTNKGKEIFKNRKLNPFFVTDMFSSLNETEFWIKTETNEILLQSSLGYKLSKNDEGFIKINTPSFLNASFKKNLKVKLGDKITKKYDSDLLNNFVEFDDEDTEKEKVQNEEKRFSEAEKQINTLELNVDELLKRINRSLGEKDKK</sequence>
<dbReference type="RefSeq" id="WP_005683343.1">
    <property type="nucleotide sequence ID" value="NZ_ADNC01000007.1"/>
</dbReference>
<gene>
    <name evidence="10" type="ORF">MALL_0620</name>
</gene>
<dbReference type="AlphaFoldDB" id="D4XVG2"/>
<dbReference type="SUPFAM" id="SSF56719">
    <property type="entry name" value="Type II DNA topoisomerase"/>
    <property type="match status" value="1"/>
</dbReference>
<dbReference type="GO" id="GO:0003677">
    <property type="term" value="F:DNA binding"/>
    <property type="evidence" value="ECO:0007669"/>
    <property type="project" value="UniProtKB-UniRule"/>
</dbReference>
<dbReference type="InterPro" id="IPR013757">
    <property type="entry name" value="Topo_IIA_A_a_sf"/>
</dbReference>
<evidence type="ECO:0000256" key="2">
    <source>
        <dbReference type="ARBA" id="ARBA00008263"/>
    </source>
</evidence>
<evidence type="ECO:0000313" key="11">
    <source>
        <dbReference type="Proteomes" id="UP000004757"/>
    </source>
</evidence>
<organism evidence="10 11">
    <name type="scientific">Mycoplasmopsis alligatoris A21JP2</name>
    <dbReference type="NCBI Taxonomy" id="747682"/>
    <lineage>
        <taxon>Bacteria</taxon>
        <taxon>Bacillati</taxon>
        <taxon>Mycoplasmatota</taxon>
        <taxon>Mycoplasmoidales</taxon>
        <taxon>Metamycoplasmataceae</taxon>
        <taxon>Mycoplasmopsis</taxon>
    </lineage>
</organism>
<evidence type="ECO:0000256" key="5">
    <source>
        <dbReference type="ARBA" id="ARBA00023125"/>
    </source>
</evidence>
<keyword evidence="11" id="KW-1185">Reference proteome</keyword>
<evidence type="ECO:0000256" key="7">
    <source>
        <dbReference type="PROSITE-ProRule" id="PRU01384"/>
    </source>
</evidence>
<dbReference type="SUPFAM" id="SSF101904">
    <property type="entry name" value="GyrA/ParC C-terminal domain-like"/>
    <property type="match status" value="1"/>
</dbReference>
<evidence type="ECO:0000256" key="1">
    <source>
        <dbReference type="ARBA" id="ARBA00000185"/>
    </source>
</evidence>
<dbReference type="Gene3D" id="3.90.199.10">
    <property type="entry name" value="Topoisomerase II, domain 5"/>
    <property type="match status" value="1"/>
</dbReference>
<dbReference type="FunFam" id="3.90.199.10:FF:000001">
    <property type="entry name" value="DNA gyrase subunit A"/>
    <property type="match status" value="1"/>
</dbReference>
<keyword evidence="5 7" id="KW-0238">DNA-binding</keyword>
<dbReference type="PROSITE" id="PS52040">
    <property type="entry name" value="TOPO_IIA"/>
    <property type="match status" value="1"/>
</dbReference>
<dbReference type="CDD" id="cd00187">
    <property type="entry name" value="TOP4c"/>
    <property type="match status" value="1"/>
</dbReference>
<dbReference type="EMBL" id="ADNC01000007">
    <property type="protein sequence ID" value="EFF41641.1"/>
    <property type="molecule type" value="Genomic_DNA"/>
</dbReference>
<dbReference type="Pfam" id="PF03989">
    <property type="entry name" value="DNA_gyraseA_C"/>
    <property type="match status" value="4"/>
</dbReference>
<dbReference type="InterPro" id="IPR013760">
    <property type="entry name" value="Topo_IIA-like_dom_sf"/>
</dbReference>
<dbReference type="NCBIfam" id="NF004044">
    <property type="entry name" value="PRK05561.1"/>
    <property type="match status" value="1"/>
</dbReference>
<dbReference type="EC" id="5.6.2.2" evidence="3"/>
<evidence type="ECO:0000256" key="4">
    <source>
        <dbReference type="ARBA" id="ARBA00023029"/>
    </source>
</evidence>
<name>D4XVG2_9BACT</name>
<dbReference type="PANTHER" id="PTHR43493">
    <property type="entry name" value="DNA GYRASE/TOPOISOMERASE SUBUNIT A"/>
    <property type="match status" value="1"/>
</dbReference>
<dbReference type="Gene3D" id="1.10.268.10">
    <property type="entry name" value="Topoisomerase, domain 3"/>
    <property type="match status" value="1"/>
</dbReference>
<dbReference type="PANTHER" id="PTHR43493:SF9">
    <property type="entry name" value="DNA TOPOISOMERASE 4 SUBUNIT A"/>
    <property type="match status" value="1"/>
</dbReference>
<dbReference type="InterPro" id="IPR013758">
    <property type="entry name" value="Topo_IIA_A/C_ab"/>
</dbReference>
<dbReference type="InterPro" id="IPR002205">
    <property type="entry name" value="Topo_IIA_dom_A"/>
</dbReference>
<dbReference type="InterPro" id="IPR035516">
    <property type="entry name" value="Gyrase/topoIV_suA_C"/>
</dbReference>
<protein>
    <recommendedName>
        <fullName evidence="3">DNA topoisomerase (ATP-hydrolyzing)</fullName>
        <ecNumber evidence="3">5.6.2.2</ecNumber>
    </recommendedName>
</protein>
<dbReference type="eggNOG" id="COG0188">
    <property type="taxonomic scope" value="Bacteria"/>
</dbReference>
<evidence type="ECO:0000256" key="6">
    <source>
        <dbReference type="ARBA" id="ARBA00023235"/>
    </source>
</evidence>
<evidence type="ECO:0000313" key="10">
    <source>
        <dbReference type="EMBL" id="EFF41641.1"/>
    </source>
</evidence>
<accession>D4XVG2</accession>
<dbReference type="OrthoDB" id="9806486at2"/>
<feature type="domain" description="Topo IIA-type catalytic" evidence="9">
    <location>
        <begin position="38"/>
        <end position="512"/>
    </location>
</feature>
<proteinExistence type="inferred from homology"/>
<dbReference type="GO" id="GO:0005524">
    <property type="term" value="F:ATP binding"/>
    <property type="evidence" value="ECO:0007669"/>
    <property type="project" value="InterPro"/>
</dbReference>
<dbReference type="Pfam" id="PF00521">
    <property type="entry name" value="DNA_topoisoIV"/>
    <property type="match status" value="1"/>
</dbReference>
<dbReference type="GO" id="GO:0006265">
    <property type="term" value="P:DNA topological change"/>
    <property type="evidence" value="ECO:0007669"/>
    <property type="project" value="UniProtKB-UniRule"/>
</dbReference>
<feature type="active site" description="O-(5'-phospho-DNA)-tyrosine intermediate" evidence="7">
    <location>
        <position position="126"/>
    </location>
</feature>
<dbReference type="Gene3D" id="3.30.1360.40">
    <property type="match status" value="1"/>
</dbReference>
<reference evidence="10 11" key="1">
    <citation type="submission" date="2010-03" db="EMBL/GenBank/DDBJ databases">
        <authorList>
            <person name="Glass J.I."/>
            <person name="Benders G.A."/>
            <person name="Durkin A.S."/>
            <person name="Farmerie W.G."/>
            <person name="Hlavinka K."/>
            <person name="Hostetler J."/>
            <person name="Jackson J."/>
            <person name="May M.A."/>
            <person name="Miller R.H."/>
            <person name="Paralanov V."/>
            <person name="Radune D."/>
            <person name="Szczypinski B."/>
            <person name="Brown D.R."/>
        </authorList>
    </citation>
    <scope>NUCLEOTIDE SEQUENCE [LARGE SCALE GENOMIC DNA]</scope>
    <source>
        <strain evidence="10 11">A21JP2</strain>
    </source>
</reference>
<comment type="catalytic activity">
    <reaction evidence="1 7">
        <text>ATP-dependent breakage, passage and rejoining of double-stranded DNA.</text>
        <dbReference type="EC" id="5.6.2.2"/>
    </reaction>
</comment>
<comment type="similarity">
    <text evidence="2">Belongs to the type II topoisomerase GyrA/ParC subunit family.</text>
</comment>
<evidence type="ECO:0000256" key="3">
    <source>
        <dbReference type="ARBA" id="ARBA00012895"/>
    </source>
</evidence>
<dbReference type="SMART" id="SM00434">
    <property type="entry name" value="TOP4c"/>
    <property type="match status" value="1"/>
</dbReference>
<dbReference type="GO" id="GO:0034335">
    <property type="term" value="F:DNA negative supercoiling activity"/>
    <property type="evidence" value="ECO:0007669"/>
    <property type="project" value="UniProtKB-ARBA"/>
</dbReference>
<keyword evidence="6 7" id="KW-0413">Isomerase</keyword>
<evidence type="ECO:0000259" key="9">
    <source>
        <dbReference type="PROSITE" id="PS52040"/>
    </source>
</evidence>
<feature type="coiled-coil region" evidence="8">
    <location>
        <begin position="835"/>
        <end position="876"/>
    </location>
</feature>
<dbReference type="Proteomes" id="UP000004757">
    <property type="component" value="Unassembled WGS sequence"/>
</dbReference>
<dbReference type="GO" id="GO:0005737">
    <property type="term" value="C:cytoplasm"/>
    <property type="evidence" value="ECO:0007669"/>
    <property type="project" value="TreeGrafter"/>
</dbReference>
<dbReference type="Gene3D" id="2.120.10.90">
    <property type="entry name" value="DNA gyrase/topoisomerase IV, subunit A, C-terminal"/>
    <property type="match status" value="1"/>
</dbReference>
<evidence type="ECO:0000256" key="8">
    <source>
        <dbReference type="SAM" id="Coils"/>
    </source>
</evidence>
<comment type="caution">
    <text evidence="10">The sequence shown here is derived from an EMBL/GenBank/DDBJ whole genome shotgun (WGS) entry which is preliminary data.</text>
</comment>
<dbReference type="InterPro" id="IPR050220">
    <property type="entry name" value="Type_II_DNA_Topoisomerases"/>
</dbReference>
<dbReference type="InterPro" id="IPR006691">
    <property type="entry name" value="GyrA/parC_rep"/>
</dbReference>
<keyword evidence="8" id="KW-0175">Coiled coil</keyword>
<dbReference type="STRING" id="747682.MALL_0620"/>